<dbReference type="EMBL" id="HBHP01036954">
    <property type="protein sequence ID" value="CAD9778689.1"/>
    <property type="molecule type" value="Transcribed_RNA"/>
</dbReference>
<name>A0A7S2U548_9EUKA</name>
<feature type="region of interest" description="Disordered" evidence="1">
    <location>
        <begin position="1"/>
        <end position="27"/>
    </location>
</feature>
<accession>A0A7S2U548</accession>
<evidence type="ECO:0000256" key="1">
    <source>
        <dbReference type="SAM" id="MobiDB-lite"/>
    </source>
</evidence>
<organism evidence="2">
    <name type="scientific">Lotharella oceanica</name>
    <dbReference type="NCBI Taxonomy" id="641309"/>
    <lineage>
        <taxon>Eukaryota</taxon>
        <taxon>Sar</taxon>
        <taxon>Rhizaria</taxon>
        <taxon>Cercozoa</taxon>
        <taxon>Chlorarachniophyceae</taxon>
        <taxon>Lotharella</taxon>
    </lineage>
</organism>
<gene>
    <name evidence="2" type="ORF">LSP00402_LOCUS22705</name>
</gene>
<protein>
    <submittedName>
        <fullName evidence="2">Uncharacterized protein</fullName>
    </submittedName>
</protein>
<sequence length="111" mass="12271">MSGKTTHAVKKTLKRRHLEPPSGASAAEISRDSGAWCVHVVHISAKGKHGCTWETKQKAKNEKKTQRILESIQDFRLLCQCANHYTNPPLQESNAYPYASKCPEFSSCSGG</sequence>
<reference evidence="2" key="1">
    <citation type="submission" date="2021-01" db="EMBL/GenBank/DDBJ databases">
        <authorList>
            <person name="Corre E."/>
            <person name="Pelletier E."/>
            <person name="Niang G."/>
            <person name="Scheremetjew M."/>
            <person name="Finn R."/>
            <person name="Kale V."/>
            <person name="Holt S."/>
            <person name="Cochrane G."/>
            <person name="Meng A."/>
            <person name="Brown T."/>
            <person name="Cohen L."/>
        </authorList>
    </citation>
    <scope>NUCLEOTIDE SEQUENCE</scope>
    <source>
        <strain evidence="2">CCMP622</strain>
    </source>
</reference>
<evidence type="ECO:0000313" key="2">
    <source>
        <dbReference type="EMBL" id="CAD9778689.1"/>
    </source>
</evidence>
<feature type="compositionally biased region" description="Basic residues" evidence="1">
    <location>
        <begin position="7"/>
        <end position="17"/>
    </location>
</feature>
<proteinExistence type="predicted"/>
<dbReference type="AlphaFoldDB" id="A0A7S2U548"/>